<feature type="transmembrane region" description="Helical" evidence="1">
    <location>
        <begin position="26"/>
        <end position="47"/>
    </location>
</feature>
<protein>
    <submittedName>
        <fullName evidence="2">Uncharacterized protein</fullName>
    </submittedName>
</protein>
<dbReference type="EMBL" id="UOFQ01000038">
    <property type="protein sequence ID" value="VAW86273.1"/>
    <property type="molecule type" value="Genomic_DNA"/>
</dbReference>
<proteinExistence type="predicted"/>
<keyword evidence="1" id="KW-0812">Transmembrane</keyword>
<reference evidence="2" key="1">
    <citation type="submission" date="2018-06" db="EMBL/GenBank/DDBJ databases">
        <authorList>
            <person name="Zhirakovskaya E."/>
        </authorList>
    </citation>
    <scope>NUCLEOTIDE SEQUENCE</scope>
</reference>
<keyword evidence="1" id="KW-1133">Transmembrane helix</keyword>
<organism evidence="2">
    <name type="scientific">hydrothermal vent metagenome</name>
    <dbReference type="NCBI Taxonomy" id="652676"/>
    <lineage>
        <taxon>unclassified sequences</taxon>
        <taxon>metagenomes</taxon>
        <taxon>ecological metagenomes</taxon>
    </lineage>
</organism>
<evidence type="ECO:0000313" key="2">
    <source>
        <dbReference type="EMBL" id="VAW86273.1"/>
    </source>
</evidence>
<name>A0A3B0ZDK9_9ZZZZ</name>
<keyword evidence="1" id="KW-0472">Membrane</keyword>
<dbReference type="AlphaFoldDB" id="A0A3B0ZDK9"/>
<feature type="transmembrane region" description="Helical" evidence="1">
    <location>
        <begin position="53"/>
        <end position="76"/>
    </location>
</feature>
<evidence type="ECO:0000256" key="1">
    <source>
        <dbReference type="SAM" id="Phobius"/>
    </source>
</evidence>
<sequence length="101" mass="10847">MILHWQGRQNARDAGENAEKVAYEEYGALIGGIGVASFAVFAVGLVFVGPGLIILTVVGGISALVGAELGVVLVNYSMSRYQPTRRRYPLNKKNNSCLIVH</sequence>
<accession>A0A3B0ZDK9</accession>
<gene>
    <name evidence="2" type="ORF">MNBD_GAMMA17-909</name>
</gene>